<comment type="caution">
    <text evidence="3">The sequence shown here is derived from an EMBL/GenBank/DDBJ whole genome shotgun (WGS) entry which is preliminary data.</text>
</comment>
<dbReference type="EMBL" id="BOMY01000051">
    <property type="protein sequence ID" value="GIF25468.1"/>
    <property type="molecule type" value="Genomic_DNA"/>
</dbReference>
<dbReference type="AlphaFoldDB" id="A0A919NW71"/>
<evidence type="ECO:0000313" key="3">
    <source>
        <dbReference type="EMBL" id="GIF25468.1"/>
    </source>
</evidence>
<reference evidence="3" key="1">
    <citation type="submission" date="2021-01" db="EMBL/GenBank/DDBJ databases">
        <title>Whole genome shotgun sequence of Actinoplanes tereljensis NBRC 105297.</title>
        <authorList>
            <person name="Komaki H."/>
            <person name="Tamura T."/>
        </authorList>
    </citation>
    <scope>NUCLEOTIDE SEQUENCE</scope>
    <source>
        <strain evidence="3">NBRC 105297</strain>
    </source>
</reference>
<dbReference type="GO" id="GO:0008233">
    <property type="term" value="F:peptidase activity"/>
    <property type="evidence" value="ECO:0007669"/>
    <property type="project" value="InterPro"/>
</dbReference>
<accession>A0A919NW71</accession>
<dbReference type="InterPro" id="IPR039561">
    <property type="entry name" value="Peptidase_M15C"/>
</dbReference>
<gene>
    <name evidence="3" type="ORF">Ate02nite_81980</name>
</gene>
<dbReference type="Proteomes" id="UP000623608">
    <property type="component" value="Unassembled WGS sequence"/>
</dbReference>
<proteinExistence type="predicted"/>
<sequence>MAHSQNGWSAGTPTTIGGLDKSPVPGTKIKLPQGVRKGDVATVLLYVAERFHHSVEALHADQCWGYNYRKVRGSESTLSNHASGTAIDLNAPAHPLGKAGTFNAKQVAAIRKILDFCDGAVRWGGDYRTRKDEMHFELIKDASDVALIAKKIHVARADAAAHAKLAETSLLDPATIRRWQQIMHTPADGAIHEPSDLVKAVQRHLNKHGGKLTVDGLGLARGTKTKTVAALQKYLGIRATGILPKGKSATVLTLQKRLNTGTF</sequence>
<evidence type="ECO:0000313" key="4">
    <source>
        <dbReference type="Proteomes" id="UP000623608"/>
    </source>
</evidence>
<dbReference type="RefSeq" id="WP_203813280.1">
    <property type="nucleotide sequence ID" value="NZ_BOMY01000051.1"/>
</dbReference>
<dbReference type="SUPFAM" id="SSF55166">
    <property type="entry name" value="Hedgehog/DD-peptidase"/>
    <property type="match status" value="1"/>
</dbReference>
<evidence type="ECO:0000259" key="2">
    <source>
        <dbReference type="Pfam" id="PF13539"/>
    </source>
</evidence>
<organism evidence="3 4">
    <name type="scientific">Paractinoplanes tereljensis</name>
    <dbReference type="NCBI Taxonomy" id="571912"/>
    <lineage>
        <taxon>Bacteria</taxon>
        <taxon>Bacillati</taxon>
        <taxon>Actinomycetota</taxon>
        <taxon>Actinomycetes</taxon>
        <taxon>Micromonosporales</taxon>
        <taxon>Micromonosporaceae</taxon>
        <taxon>Paractinoplanes</taxon>
    </lineage>
</organism>
<name>A0A919NW71_9ACTN</name>
<keyword evidence="4" id="KW-1185">Reference proteome</keyword>
<evidence type="ECO:0000256" key="1">
    <source>
        <dbReference type="SAM" id="MobiDB-lite"/>
    </source>
</evidence>
<dbReference type="InterPro" id="IPR009045">
    <property type="entry name" value="Zn_M74/Hedgehog-like"/>
</dbReference>
<feature type="compositionally biased region" description="Polar residues" evidence="1">
    <location>
        <begin position="1"/>
        <end position="15"/>
    </location>
</feature>
<dbReference type="Gene3D" id="3.30.1380.10">
    <property type="match status" value="1"/>
</dbReference>
<feature type="region of interest" description="Disordered" evidence="1">
    <location>
        <begin position="1"/>
        <end position="30"/>
    </location>
</feature>
<dbReference type="Pfam" id="PF13539">
    <property type="entry name" value="Peptidase_M15_4"/>
    <property type="match status" value="1"/>
</dbReference>
<protein>
    <recommendedName>
        <fullName evidence="2">Peptidase M15C domain-containing protein</fullName>
    </recommendedName>
</protein>
<feature type="domain" description="Peptidase M15C" evidence="2">
    <location>
        <begin position="73"/>
        <end position="138"/>
    </location>
</feature>